<dbReference type="Pfam" id="PF12265">
    <property type="entry name" value="CAF1C_H4-bd"/>
    <property type="match status" value="1"/>
</dbReference>
<dbReference type="SMART" id="SM00320">
    <property type="entry name" value="WD40"/>
    <property type="match status" value="6"/>
</dbReference>
<evidence type="ECO:0000259" key="6">
    <source>
        <dbReference type="Pfam" id="PF12894"/>
    </source>
</evidence>
<dbReference type="GO" id="GO:0005730">
    <property type="term" value="C:nucleolus"/>
    <property type="evidence" value="ECO:0007669"/>
    <property type="project" value="TreeGrafter"/>
</dbReference>
<organism evidence="7">
    <name type="scientific">Chromera velia CCMP2878</name>
    <dbReference type="NCBI Taxonomy" id="1169474"/>
    <lineage>
        <taxon>Eukaryota</taxon>
        <taxon>Sar</taxon>
        <taxon>Alveolata</taxon>
        <taxon>Colpodellida</taxon>
        <taxon>Chromeraceae</taxon>
        <taxon>Chromera</taxon>
    </lineage>
</organism>
<dbReference type="GO" id="GO:0042254">
    <property type="term" value="P:ribosome biogenesis"/>
    <property type="evidence" value="ECO:0007669"/>
    <property type="project" value="TreeGrafter"/>
</dbReference>
<feature type="domain" description="Anaphase-promoting complex subunit 4-like WD40" evidence="6">
    <location>
        <begin position="342"/>
        <end position="413"/>
    </location>
</feature>
<feature type="repeat" description="WD" evidence="3">
    <location>
        <begin position="400"/>
        <end position="442"/>
    </location>
</feature>
<dbReference type="InterPro" id="IPR024977">
    <property type="entry name" value="Apc4-like_WD40_dom"/>
</dbReference>
<dbReference type="Gene3D" id="2.130.10.10">
    <property type="entry name" value="YVTN repeat-like/Quinoprotein amine dehydrogenase"/>
    <property type="match status" value="1"/>
</dbReference>
<dbReference type="AlphaFoldDB" id="A0A0G4HHA3"/>
<feature type="compositionally biased region" description="Basic and acidic residues" evidence="4">
    <location>
        <begin position="30"/>
        <end position="47"/>
    </location>
</feature>
<feature type="compositionally biased region" description="Acidic residues" evidence="4">
    <location>
        <begin position="52"/>
        <end position="82"/>
    </location>
</feature>
<feature type="region of interest" description="Disordered" evidence="4">
    <location>
        <begin position="1"/>
        <end position="92"/>
    </location>
</feature>
<evidence type="ECO:0000256" key="4">
    <source>
        <dbReference type="SAM" id="MobiDB-lite"/>
    </source>
</evidence>
<dbReference type="VEuPathDB" id="CryptoDB:Cvel_6791"/>
<dbReference type="Pfam" id="PF12894">
    <property type="entry name" value="ANAPC4_WD40"/>
    <property type="match status" value="1"/>
</dbReference>
<feature type="domain" description="Histone-binding protein RBBP4-like N-terminal" evidence="5">
    <location>
        <begin position="100"/>
        <end position="167"/>
    </location>
</feature>
<keyword evidence="2" id="KW-0677">Repeat</keyword>
<sequence length="498" mass="55860">MSGKRDRNASTDQGAKRTDVDSKLGFLPRSHVEAKNNVEFGDEKDIGPFEDPFGDVIEDEEVDGNGDEDGDEEEGRDEDMEDVEPKKVFRPGIDRVEDGEELDYDPTAYDMLHRATVEWPCLSFDILQDTLGAARKKFPHTAYVVAGTQADEHDRNRIYVMKWHKLHKTKHDGIDEEDREDESDDEDEDEEGTDDDAILDFRVIAHPGGVNRIRSMKQLPFVVATWADTGRVQVWDLQAHLERLDKQGAPPNPKVDPIYTFEGHSGEGFAMDFNPSVTGKFVTGDCKRFIYLHNPSEGGWTPDDTPFSEHKKSVEDVQWKKEGEGTGDVFASCSVDRSVRFWDVRRKKKSVLKIEDAHPADVNVLSWHPLDGKLLLTGGDEGAFKVFDVRNLEAGAMAHFKWHNAPITSVDWHPADEAALAVSAADGMVSLWDLSVEEDDEVLAGQAKPEGAEHYPPQLLFLHQGQTDVKEVKWHQLIPGCVVSTALDGFNIFKPSNL</sequence>
<feature type="region of interest" description="Disordered" evidence="4">
    <location>
        <begin position="172"/>
        <end position="197"/>
    </location>
</feature>
<dbReference type="PANTHER" id="PTHR45903:SF1">
    <property type="entry name" value="GLUTAMATE-RICH WD REPEAT-CONTAINING PROTEIN 1"/>
    <property type="match status" value="1"/>
</dbReference>
<protein>
    <submittedName>
        <fullName evidence="7">Uncharacterized protein</fullName>
    </submittedName>
</protein>
<dbReference type="InterPro" id="IPR001680">
    <property type="entry name" value="WD40_rpt"/>
</dbReference>
<dbReference type="PANTHER" id="PTHR45903">
    <property type="entry name" value="GLUTAMATE-RICH WD REPEAT-CONTAINING PROTEIN 1"/>
    <property type="match status" value="1"/>
</dbReference>
<dbReference type="PROSITE" id="PS50294">
    <property type="entry name" value="WD_REPEATS_REGION"/>
    <property type="match status" value="2"/>
</dbReference>
<feature type="repeat" description="WD" evidence="3">
    <location>
        <begin position="355"/>
        <end position="391"/>
    </location>
</feature>
<reference evidence="7" key="1">
    <citation type="submission" date="2014-11" db="EMBL/GenBank/DDBJ databases">
        <authorList>
            <person name="Otto D Thomas"/>
            <person name="Naeem Raeece"/>
        </authorList>
    </citation>
    <scope>NUCLEOTIDE SEQUENCE</scope>
</reference>
<dbReference type="PhylomeDB" id="A0A0G4HHA3"/>
<dbReference type="InterPro" id="IPR036322">
    <property type="entry name" value="WD40_repeat_dom_sf"/>
</dbReference>
<accession>A0A0G4HHA3</accession>
<evidence type="ECO:0000256" key="3">
    <source>
        <dbReference type="PROSITE-ProRule" id="PRU00221"/>
    </source>
</evidence>
<proteinExistence type="predicted"/>
<evidence type="ECO:0000256" key="2">
    <source>
        <dbReference type="ARBA" id="ARBA00022737"/>
    </source>
</evidence>
<evidence type="ECO:0000313" key="7">
    <source>
        <dbReference type="EMBL" id="CEM43292.1"/>
    </source>
</evidence>
<dbReference type="PROSITE" id="PS50082">
    <property type="entry name" value="WD_REPEATS_2"/>
    <property type="match status" value="3"/>
</dbReference>
<evidence type="ECO:0000259" key="5">
    <source>
        <dbReference type="Pfam" id="PF12265"/>
    </source>
</evidence>
<dbReference type="InterPro" id="IPR051972">
    <property type="entry name" value="Glutamate-rich_WD_repeat"/>
</dbReference>
<feature type="compositionally biased region" description="Acidic residues" evidence="4">
    <location>
        <begin position="174"/>
        <end position="197"/>
    </location>
</feature>
<dbReference type="InterPro" id="IPR022052">
    <property type="entry name" value="Histone-bd_RBBP4-like_N"/>
</dbReference>
<gene>
    <name evidence="7" type="ORF">Cvel_6791</name>
</gene>
<keyword evidence="1 3" id="KW-0853">WD repeat</keyword>
<name>A0A0G4HHA3_9ALVE</name>
<dbReference type="SUPFAM" id="SSF50978">
    <property type="entry name" value="WD40 repeat-like"/>
    <property type="match status" value="1"/>
</dbReference>
<dbReference type="InterPro" id="IPR015943">
    <property type="entry name" value="WD40/YVTN_repeat-like_dom_sf"/>
</dbReference>
<feature type="repeat" description="WD" evidence="3">
    <location>
        <begin position="307"/>
        <end position="352"/>
    </location>
</feature>
<dbReference type="EMBL" id="CDMZ01002651">
    <property type="protein sequence ID" value="CEM43292.1"/>
    <property type="molecule type" value="Genomic_DNA"/>
</dbReference>
<feature type="compositionally biased region" description="Basic and acidic residues" evidence="4">
    <location>
        <begin position="1"/>
        <end position="22"/>
    </location>
</feature>
<evidence type="ECO:0000256" key="1">
    <source>
        <dbReference type="ARBA" id="ARBA00022574"/>
    </source>
</evidence>
<feature type="compositionally biased region" description="Basic and acidic residues" evidence="4">
    <location>
        <begin position="83"/>
        <end position="92"/>
    </location>
</feature>